<gene>
    <name evidence="4" type="ORF">TrRE_jg2148</name>
</gene>
<protein>
    <recommendedName>
        <fullName evidence="3">ADF-H domain-containing protein</fullName>
    </recommendedName>
</protein>
<evidence type="ECO:0000256" key="2">
    <source>
        <dbReference type="ARBA" id="ARBA00023203"/>
    </source>
</evidence>
<evidence type="ECO:0000313" key="4">
    <source>
        <dbReference type="EMBL" id="GMH69918.1"/>
    </source>
</evidence>
<dbReference type="GO" id="GO:0003779">
    <property type="term" value="F:actin binding"/>
    <property type="evidence" value="ECO:0007669"/>
    <property type="project" value="UniProtKB-KW"/>
</dbReference>
<keyword evidence="2" id="KW-0009">Actin-binding</keyword>
<dbReference type="Gene3D" id="3.40.20.10">
    <property type="entry name" value="Severin"/>
    <property type="match status" value="1"/>
</dbReference>
<dbReference type="InterPro" id="IPR002108">
    <property type="entry name" value="ADF-H"/>
</dbReference>
<proteinExistence type="inferred from homology"/>
<evidence type="ECO:0000259" key="3">
    <source>
        <dbReference type="PROSITE" id="PS51263"/>
    </source>
</evidence>
<dbReference type="GO" id="GO:0015629">
    <property type="term" value="C:actin cytoskeleton"/>
    <property type="evidence" value="ECO:0007669"/>
    <property type="project" value="InterPro"/>
</dbReference>
<comment type="similarity">
    <text evidence="1">Belongs to the actin-binding proteins ADF family.</text>
</comment>
<organism evidence="4 5">
    <name type="scientific">Triparma retinervis</name>
    <dbReference type="NCBI Taxonomy" id="2557542"/>
    <lineage>
        <taxon>Eukaryota</taxon>
        <taxon>Sar</taxon>
        <taxon>Stramenopiles</taxon>
        <taxon>Ochrophyta</taxon>
        <taxon>Bolidophyceae</taxon>
        <taxon>Parmales</taxon>
        <taxon>Triparmaceae</taxon>
        <taxon>Triparma</taxon>
    </lineage>
</organism>
<dbReference type="CDD" id="cd11286">
    <property type="entry name" value="ADF_cofilin_like"/>
    <property type="match status" value="1"/>
</dbReference>
<dbReference type="SUPFAM" id="SSF55753">
    <property type="entry name" value="Actin depolymerizing proteins"/>
    <property type="match status" value="1"/>
</dbReference>
<sequence length="164" mass="18549">MRKEELNRFACGEVLAALCDVQSTGVSVTDDVIEAFNNFKLKREPHKVRFFTYKVSDDKKFIEMDTMGALDQSYEDFCEALPDDDCRYGLIDLEFQTDDGRPTSKIVFIAWNPDTAPIRSKMLYSGSKEALKRVLVGVGIHLNATDSSELDYETSILPAVKKFT</sequence>
<dbReference type="OrthoDB" id="10249245at2759"/>
<dbReference type="GO" id="GO:0030042">
    <property type="term" value="P:actin filament depolymerization"/>
    <property type="evidence" value="ECO:0007669"/>
    <property type="project" value="InterPro"/>
</dbReference>
<name>A0A9W7E912_9STRA</name>
<dbReference type="AlphaFoldDB" id="A0A9W7E912"/>
<dbReference type="PROSITE" id="PS51263">
    <property type="entry name" value="ADF_H"/>
    <property type="match status" value="1"/>
</dbReference>
<dbReference type="Proteomes" id="UP001165082">
    <property type="component" value="Unassembled WGS sequence"/>
</dbReference>
<evidence type="ECO:0000256" key="1">
    <source>
        <dbReference type="ARBA" id="ARBA00006844"/>
    </source>
</evidence>
<dbReference type="SMART" id="SM00102">
    <property type="entry name" value="ADF"/>
    <property type="match status" value="1"/>
</dbReference>
<keyword evidence="5" id="KW-1185">Reference proteome</keyword>
<reference evidence="4" key="1">
    <citation type="submission" date="2022-07" db="EMBL/GenBank/DDBJ databases">
        <title>Genome analysis of Parmales, a sister group of diatoms, reveals the evolutionary specialization of diatoms from phago-mixotrophs to photoautotrophs.</title>
        <authorList>
            <person name="Ban H."/>
            <person name="Sato S."/>
            <person name="Yoshikawa S."/>
            <person name="Kazumasa Y."/>
            <person name="Nakamura Y."/>
            <person name="Ichinomiya M."/>
            <person name="Saitoh K."/>
            <person name="Sato N."/>
            <person name="Blanc-Mathieu R."/>
            <person name="Endo H."/>
            <person name="Kuwata A."/>
            <person name="Ogata H."/>
        </authorList>
    </citation>
    <scope>NUCLEOTIDE SEQUENCE</scope>
</reference>
<dbReference type="Pfam" id="PF00241">
    <property type="entry name" value="Cofilin_ADF"/>
    <property type="match status" value="1"/>
</dbReference>
<comment type="caution">
    <text evidence="4">The sequence shown here is derived from an EMBL/GenBank/DDBJ whole genome shotgun (WGS) entry which is preliminary data.</text>
</comment>
<feature type="domain" description="ADF-H" evidence="3">
    <location>
        <begin position="23"/>
        <end position="160"/>
    </location>
</feature>
<dbReference type="InterPro" id="IPR029006">
    <property type="entry name" value="ADF-H/Gelsolin-like_dom_sf"/>
</dbReference>
<dbReference type="PANTHER" id="PTHR11913">
    <property type="entry name" value="COFILIN-RELATED"/>
    <property type="match status" value="1"/>
</dbReference>
<evidence type="ECO:0000313" key="5">
    <source>
        <dbReference type="Proteomes" id="UP001165082"/>
    </source>
</evidence>
<accession>A0A9W7E912</accession>
<dbReference type="InterPro" id="IPR017904">
    <property type="entry name" value="ADF/Cofilin"/>
</dbReference>
<dbReference type="EMBL" id="BRXZ01001386">
    <property type="protein sequence ID" value="GMH69918.1"/>
    <property type="molecule type" value="Genomic_DNA"/>
</dbReference>